<keyword evidence="14" id="KW-0732">Signal</keyword>
<evidence type="ECO:0000256" key="5">
    <source>
        <dbReference type="ARBA" id="ARBA00022475"/>
    </source>
</evidence>
<dbReference type="GO" id="GO:0010045">
    <property type="term" value="P:response to nickel cation"/>
    <property type="evidence" value="ECO:0007669"/>
    <property type="project" value="TreeGrafter"/>
</dbReference>
<feature type="chain" id="PRO_5002393598" description="Nickel/cobalt efflux system" evidence="14">
    <location>
        <begin position="21"/>
        <end position="293"/>
    </location>
</feature>
<dbReference type="GO" id="GO:0005886">
    <property type="term" value="C:plasma membrane"/>
    <property type="evidence" value="ECO:0007669"/>
    <property type="project" value="UniProtKB-SubCell"/>
</dbReference>
<organism evidence="15">
    <name type="scientific">Treponema denticola H-22</name>
    <dbReference type="NCBI Taxonomy" id="999432"/>
    <lineage>
        <taxon>Bacteria</taxon>
        <taxon>Pseudomonadati</taxon>
        <taxon>Spirochaetota</taxon>
        <taxon>Spirochaetia</taxon>
        <taxon>Spirochaetales</taxon>
        <taxon>Treponemataceae</taxon>
        <taxon>Treponema</taxon>
    </lineage>
</organism>
<evidence type="ECO:0000256" key="10">
    <source>
        <dbReference type="ARBA" id="ARBA00023112"/>
    </source>
</evidence>
<evidence type="ECO:0000256" key="4">
    <source>
        <dbReference type="ARBA" id="ARBA00022448"/>
    </source>
</evidence>
<sequence length="293" mass="31867">MKKKGIFVILFILNLTLLSAKLSANPFTGKKNSPTPVYQGQPSENILKGQRILNQKLGDYINAWKENKNFAVLLSILALSFLYGLVHAAGPGHRKTIIFSFYLTKESKRLEPLFTGLALAGMHGGAAIVLMMIFKGLSGAILSRSNDAMIYMEGASFLILIILSLYGIIDAVKDINTKKDSNHKKLKLGAILLSGIYPCPAAMLVLVLAVSLNLLALGIFAVIAMSIGMSIPIIASGYLAWAGRTGLFYKLKGKERIIALIGSILQIAAYGFLLYISVRTALPFILSLFRMLK</sequence>
<evidence type="ECO:0000256" key="11">
    <source>
        <dbReference type="ARBA" id="ARBA00023136"/>
    </source>
</evidence>
<keyword evidence="6" id="KW-0533">Nickel</keyword>
<evidence type="ECO:0000256" key="12">
    <source>
        <dbReference type="ARBA" id="ARBA00023285"/>
    </source>
</evidence>
<dbReference type="PATRIC" id="fig|999432.5.peg.1602"/>
<dbReference type="GO" id="GO:0006824">
    <property type="term" value="P:cobalt ion transport"/>
    <property type="evidence" value="ECO:0007669"/>
    <property type="project" value="UniProtKB-KW"/>
</dbReference>
<dbReference type="RefSeq" id="WP_002684671.1">
    <property type="nucleotide sequence ID" value="NZ_CM001795.1"/>
</dbReference>
<evidence type="ECO:0000256" key="7">
    <source>
        <dbReference type="ARBA" id="ARBA00022692"/>
    </source>
</evidence>
<feature type="transmembrane region" description="Helical" evidence="13">
    <location>
        <begin position="113"/>
        <end position="137"/>
    </location>
</feature>
<evidence type="ECO:0000256" key="14">
    <source>
        <dbReference type="SAM" id="SignalP"/>
    </source>
</evidence>
<comment type="function">
    <text evidence="1">Efflux system for nickel and cobalt.</text>
</comment>
<keyword evidence="3" id="KW-0171">Cobalt transport</keyword>
<keyword evidence="4 13" id="KW-0813">Transport</keyword>
<evidence type="ECO:0000256" key="1">
    <source>
        <dbReference type="ARBA" id="ARBA00002510"/>
    </source>
</evidence>
<evidence type="ECO:0000256" key="3">
    <source>
        <dbReference type="ARBA" id="ARBA00022426"/>
    </source>
</evidence>
<keyword evidence="8 13" id="KW-1133">Transmembrane helix</keyword>
<dbReference type="GO" id="GO:0046583">
    <property type="term" value="F:monoatomic cation efflux transmembrane transporter activity"/>
    <property type="evidence" value="ECO:0007669"/>
    <property type="project" value="TreeGrafter"/>
</dbReference>
<comment type="caution">
    <text evidence="15">The sequence shown here is derived from an EMBL/GenBank/DDBJ whole genome shotgun (WGS) entry which is preliminary data.</text>
</comment>
<keyword evidence="9" id="KW-0406">Ion transport</keyword>
<feature type="signal peptide" evidence="14">
    <location>
        <begin position="1"/>
        <end position="20"/>
    </location>
</feature>
<evidence type="ECO:0000256" key="8">
    <source>
        <dbReference type="ARBA" id="ARBA00022989"/>
    </source>
</evidence>
<feature type="transmembrane region" description="Helical" evidence="13">
    <location>
        <begin position="216"/>
        <end position="241"/>
    </location>
</feature>
<dbReference type="InterPro" id="IPR011541">
    <property type="entry name" value="Ni/Co_transpt_high_affinity"/>
</dbReference>
<reference evidence="15" key="1">
    <citation type="submission" date="2012-01" db="EMBL/GenBank/DDBJ databases">
        <title>The Genome Sequence of Treponema denticola H-22.</title>
        <authorList>
            <consortium name="The Broad Institute Genome Sequencing Platform"/>
            <person name="Earl A."/>
            <person name="Ward D."/>
            <person name="Feldgarden M."/>
            <person name="Gevers D."/>
            <person name="Blanton J.M."/>
            <person name="Fenno C.J."/>
            <person name="Baranova O.V."/>
            <person name="Mathney J."/>
            <person name="Dewhirst F.E."/>
            <person name="Izard J."/>
            <person name="Young S.K."/>
            <person name="Zeng Q."/>
            <person name="Gargeya S."/>
            <person name="Fitzgerald M."/>
            <person name="Haas B."/>
            <person name="Abouelleil A."/>
            <person name="Alvarado L."/>
            <person name="Arachchi H.M."/>
            <person name="Berlin A."/>
            <person name="Chapman S.B."/>
            <person name="Gearin G."/>
            <person name="Goldberg J."/>
            <person name="Griggs A."/>
            <person name="Gujja S."/>
            <person name="Hansen M."/>
            <person name="Heiman D."/>
            <person name="Howarth C."/>
            <person name="Larimer J."/>
            <person name="Lui A."/>
            <person name="MacDonald P.J.P."/>
            <person name="McCowen C."/>
            <person name="Montmayeur A."/>
            <person name="Murphy C."/>
            <person name="Neiman D."/>
            <person name="Pearson M."/>
            <person name="Priest M."/>
            <person name="Roberts A."/>
            <person name="Saif S."/>
            <person name="Shea T."/>
            <person name="Sisk P."/>
            <person name="Stolte C."/>
            <person name="Sykes S."/>
            <person name="Wortman J."/>
            <person name="Nusbaum C."/>
            <person name="Birren B."/>
        </authorList>
    </citation>
    <scope>NUCLEOTIDE SEQUENCE [LARGE SCALE GENOMIC DNA]</scope>
    <source>
        <strain evidence="15">H-22</strain>
    </source>
</reference>
<comment type="similarity">
    <text evidence="13">Belongs to the NiCoT transporter (TC 2.A.52) family.</text>
</comment>
<evidence type="ECO:0000256" key="6">
    <source>
        <dbReference type="ARBA" id="ARBA00022596"/>
    </source>
</evidence>
<dbReference type="PANTHER" id="PTHR40659">
    <property type="entry name" value="NICKEL/COBALT EFFLUX SYSTEM RCNA"/>
    <property type="match status" value="1"/>
</dbReference>
<dbReference type="GO" id="GO:0032025">
    <property type="term" value="P:response to cobalt ion"/>
    <property type="evidence" value="ECO:0007669"/>
    <property type="project" value="TreeGrafter"/>
</dbReference>
<keyword evidence="10" id="KW-0921">Nickel transport</keyword>
<dbReference type="AlphaFoldDB" id="A0A0E2E402"/>
<dbReference type="InterPro" id="IPR051224">
    <property type="entry name" value="NiCoT_RcnA"/>
</dbReference>
<feature type="transmembrane region" description="Helical" evidence="13">
    <location>
        <begin position="190"/>
        <end position="210"/>
    </location>
</feature>
<dbReference type="EMBL" id="AGDV01000012">
    <property type="protein sequence ID" value="EMB33185.1"/>
    <property type="molecule type" value="Genomic_DNA"/>
</dbReference>
<proteinExistence type="inferred from homology"/>
<gene>
    <name evidence="15" type="ORF">HMPREF9726_01546</name>
</gene>
<keyword evidence="7 13" id="KW-0812">Transmembrane</keyword>
<feature type="transmembrane region" description="Helical" evidence="13">
    <location>
        <begin position="70"/>
        <end position="92"/>
    </location>
</feature>
<protein>
    <recommendedName>
        <fullName evidence="13">Nickel/cobalt efflux system</fullName>
    </recommendedName>
</protein>
<evidence type="ECO:0000313" key="15">
    <source>
        <dbReference type="EMBL" id="EMB33185.1"/>
    </source>
</evidence>
<comment type="subcellular location">
    <subcellularLocation>
        <location evidence="2 13">Cell membrane</location>
        <topology evidence="2 13">Multi-pass membrane protein</topology>
    </subcellularLocation>
</comment>
<keyword evidence="12" id="KW-0170">Cobalt</keyword>
<evidence type="ECO:0000256" key="2">
    <source>
        <dbReference type="ARBA" id="ARBA00004651"/>
    </source>
</evidence>
<keyword evidence="11 13" id="KW-0472">Membrane</keyword>
<accession>A0A0E2E402</accession>
<keyword evidence="5" id="KW-1003">Cell membrane</keyword>
<dbReference type="PANTHER" id="PTHR40659:SF1">
    <property type="entry name" value="NICKEL_COBALT EFFLUX SYSTEM RCNA"/>
    <property type="match status" value="1"/>
</dbReference>
<feature type="transmembrane region" description="Helical" evidence="13">
    <location>
        <begin position="149"/>
        <end position="169"/>
    </location>
</feature>
<evidence type="ECO:0000256" key="13">
    <source>
        <dbReference type="RuleBase" id="RU362101"/>
    </source>
</evidence>
<dbReference type="HOGENOM" id="CLU_058605_4_0_12"/>
<name>A0A0E2E402_TREDN</name>
<dbReference type="Proteomes" id="UP000011705">
    <property type="component" value="Chromosome"/>
</dbReference>
<evidence type="ECO:0000256" key="9">
    <source>
        <dbReference type="ARBA" id="ARBA00023065"/>
    </source>
</evidence>
<dbReference type="GO" id="GO:0015099">
    <property type="term" value="F:nickel cation transmembrane transporter activity"/>
    <property type="evidence" value="ECO:0007669"/>
    <property type="project" value="UniProtKB-UniRule"/>
</dbReference>
<feature type="transmembrane region" description="Helical" evidence="13">
    <location>
        <begin position="257"/>
        <end position="278"/>
    </location>
</feature>
<dbReference type="Pfam" id="PF03824">
    <property type="entry name" value="NicO"/>
    <property type="match status" value="1"/>
</dbReference>